<feature type="region of interest" description="Disordered" evidence="1">
    <location>
        <begin position="54"/>
        <end position="86"/>
    </location>
</feature>
<dbReference type="InParanoid" id="A0A1V9XUK8"/>
<feature type="compositionally biased region" description="Low complexity" evidence="1">
    <location>
        <begin position="143"/>
        <end position="157"/>
    </location>
</feature>
<feature type="non-terminal residue" evidence="3">
    <location>
        <position position="157"/>
    </location>
</feature>
<feature type="transmembrane region" description="Helical" evidence="2">
    <location>
        <begin position="12"/>
        <end position="44"/>
    </location>
</feature>
<reference evidence="3 4" key="1">
    <citation type="journal article" date="2017" name="Gigascience">
        <title>Draft genome of the honey bee ectoparasitic mite, Tropilaelaps mercedesae, is shaped by the parasitic life history.</title>
        <authorList>
            <person name="Dong X."/>
            <person name="Armstrong S.D."/>
            <person name="Xia D."/>
            <person name="Makepeace B.L."/>
            <person name="Darby A.C."/>
            <person name="Kadowaki T."/>
        </authorList>
    </citation>
    <scope>NUCLEOTIDE SEQUENCE [LARGE SCALE GENOMIC DNA]</scope>
    <source>
        <strain evidence="3">Wuxi-XJTLU</strain>
    </source>
</reference>
<evidence type="ECO:0000256" key="1">
    <source>
        <dbReference type="SAM" id="MobiDB-lite"/>
    </source>
</evidence>
<dbReference type="EMBL" id="MNPL01003841">
    <property type="protein sequence ID" value="OQR77196.1"/>
    <property type="molecule type" value="Genomic_DNA"/>
</dbReference>
<organism evidence="3 4">
    <name type="scientific">Tropilaelaps mercedesae</name>
    <dbReference type="NCBI Taxonomy" id="418985"/>
    <lineage>
        <taxon>Eukaryota</taxon>
        <taxon>Metazoa</taxon>
        <taxon>Ecdysozoa</taxon>
        <taxon>Arthropoda</taxon>
        <taxon>Chelicerata</taxon>
        <taxon>Arachnida</taxon>
        <taxon>Acari</taxon>
        <taxon>Parasitiformes</taxon>
        <taxon>Mesostigmata</taxon>
        <taxon>Gamasina</taxon>
        <taxon>Dermanyssoidea</taxon>
        <taxon>Laelapidae</taxon>
        <taxon>Tropilaelaps</taxon>
    </lineage>
</organism>
<evidence type="ECO:0000256" key="2">
    <source>
        <dbReference type="SAM" id="Phobius"/>
    </source>
</evidence>
<evidence type="ECO:0000313" key="3">
    <source>
        <dbReference type="EMBL" id="OQR77196.1"/>
    </source>
</evidence>
<dbReference type="Proteomes" id="UP000192247">
    <property type="component" value="Unassembled WGS sequence"/>
</dbReference>
<keyword evidence="2" id="KW-1133">Transmembrane helix</keyword>
<evidence type="ECO:0000313" key="4">
    <source>
        <dbReference type="Proteomes" id="UP000192247"/>
    </source>
</evidence>
<feature type="compositionally biased region" description="Low complexity" evidence="1">
    <location>
        <begin position="60"/>
        <end position="72"/>
    </location>
</feature>
<proteinExistence type="predicted"/>
<comment type="caution">
    <text evidence="3">The sequence shown here is derived from an EMBL/GenBank/DDBJ whole genome shotgun (WGS) entry which is preliminary data.</text>
</comment>
<gene>
    <name evidence="3" type="ORF">BIW11_07272</name>
</gene>
<sequence>MWLFSTPGLQRVIIVICLVAYCRGGVIPAMIAGGVAAPAAFMLFKAIANGAKEPSSRSITSTTTTTTTTTTTPDTPAFSSDYMNYDRNDGYRQREWYDRERNFNYFNDRQRHYPSMRESPYRQDRHNYDYRQYGPQGSPPPSSEFSPSPLASANVYN</sequence>
<accession>A0A1V9XUK8</accession>
<feature type="compositionally biased region" description="Basic and acidic residues" evidence="1">
    <location>
        <begin position="119"/>
        <end position="129"/>
    </location>
</feature>
<feature type="compositionally biased region" description="Polar residues" evidence="1">
    <location>
        <begin position="73"/>
        <end position="82"/>
    </location>
</feature>
<protein>
    <submittedName>
        <fullName evidence="3">Uncharacterized protein</fullName>
    </submittedName>
</protein>
<feature type="region of interest" description="Disordered" evidence="1">
    <location>
        <begin position="114"/>
        <end position="157"/>
    </location>
</feature>
<dbReference type="AlphaFoldDB" id="A0A1V9XUK8"/>
<keyword evidence="2" id="KW-0472">Membrane</keyword>
<keyword evidence="4" id="KW-1185">Reference proteome</keyword>
<name>A0A1V9XUK8_9ACAR</name>
<keyword evidence="2" id="KW-0812">Transmembrane</keyword>